<evidence type="ECO:0000256" key="1">
    <source>
        <dbReference type="ARBA" id="ARBA00008563"/>
    </source>
</evidence>
<dbReference type="GO" id="GO:0019843">
    <property type="term" value="F:rRNA binding"/>
    <property type="evidence" value="ECO:0007669"/>
    <property type="project" value="UniProtKB-UniRule"/>
</dbReference>
<dbReference type="STRING" id="670307.HYPDE_23563"/>
<dbReference type="HOGENOM" id="CLU_061463_3_2_5"/>
<keyword evidence="2 6" id="KW-0699">rRNA-binding</keyword>
<dbReference type="NCBIfam" id="TIGR00061">
    <property type="entry name" value="L21"/>
    <property type="match status" value="1"/>
</dbReference>
<dbReference type="Pfam" id="PF00829">
    <property type="entry name" value="Ribosomal_L21p"/>
    <property type="match status" value="1"/>
</dbReference>
<evidence type="ECO:0000313" key="9">
    <source>
        <dbReference type="Proteomes" id="UP000005952"/>
    </source>
</evidence>
<dbReference type="KEGG" id="hdt:HYPDE_23563"/>
<comment type="subunit">
    <text evidence="6">Part of the 50S ribosomal subunit. Contacts protein L20.</text>
</comment>
<dbReference type="AlphaFoldDB" id="N0B0H0"/>
<dbReference type="GO" id="GO:1990904">
    <property type="term" value="C:ribonucleoprotein complex"/>
    <property type="evidence" value="ECO:0007669"/>
    <property type="project" value="UniProtKB-KW"/>
</dbReference>
<evidence type="ECO:0000256" key="4">
    <source>
        <dbReference type="ARBA" id="ARBA00022980"/>
    </source>
</evidence>
<accession>N0B0H0</accession>
<evidence type="ECO:0000256" key="6">
    <source>
        <dbReference type="HAMAP-Rule" id="MF_01363"/>
    </source>
</evidence>
<dbReference type="EMBL" id="CP005587">
    <property type="protein sequence ID" value="AGK56398.1"/>
    <property type="molecule type" value="Genomic_DNA"/>
</dbReference>
<name>N0B0H0_9HYPH</name>
<dbReference type="eggNOG" id="COG0261">
    <property type="taxonomic scope" value="Bacteria"/>
</dbReference>
<comment type="function">
    <text evidence="6 7">This protein binds to 23S rRNA in the presence of protein L20.</text>
</comment>
<evidence type="ECO:0000256" key="5">
    <source>
        <dbReference type="ARBA" id="ARBA00023274"/>
    </source>
</evidence>
<dbReference type="RefSeq" id="WP_015596436.1">
    <property type="nucleotide sequence ID" value="NC_021172.1"/>
</dbReference>
<evidence type="ECO:0000313" key="8">
    <source>
        <dbReference type="EMBL" id="AGK56398.1"/>
    </source>
</evidence>
<dbReference type="PROSITE" id="PS01169">
    <property type="entry name" value="RIBOSOMAL_L21"/>
    <property type="match status" value="1"/>
</dbReference>
<proteinExistence type="inferred from homology"/>
<keyword evidence="4 6" id="KW-0689">Ribosomal protein</keyword>
<comment type="similarity">
    <text evidence="1 6 7">Belongs to the bacterial ribosomal protein bL21 family.</text>
</comment>
<organism evidence="8 9">
    <name type="scientific">Hyphomicrobium denitrificans 1NES1</name>
    <dbReference type="NCBI Taxonomy" id="670307"/>
    <lineage>
        <taxon>Bacteria</taxon>
        <taxon>Pseudomonadati</taxon>
        <taxon>Pseudomonadota</taxon>
        <taxon>Alphaproteobacteria</taxon>
        <taxon>Hyphomicrobiales</taxon>
        <taxon>Hyphomicrobiaceae</taxon>
        <taxon>Hyphomicrobium</taxon>
    </lineage>
</organism>
<dbReference type="Proteomes" id="UP000005952">
    <property type="component" value="Chromosome"/>
</dbReference>
<dbReference type="PANTHER" id="PTHR21349">
    <property type="entry name" value="50S RIBOSOMAL PROTEIN L21"/>
    <property type="match status" value="1"/>
</dbReference>
<evidence type="ECO:0000256" key="7">
    <source>
        <dbReference type="RuleBase" id="RU000562"/>
    </source>
</evidence>
<sequence length="104" mass="11277">MYAVIKTGGKQYRVSKDDVVTIERVPGDAGATVEFDQVLMVGSGADVKIGAPVVSGAKVVAELVEQSRGPKLIAFKKRRRKNSRRKKGHRQDLSIVRITDITGA</sequence>
<dbReference type="InterPro" id="IPR001787">
    <property type="entry name" value="Ribosomal_bL21"/>
</dbReference>
<dbReference type="HAMAP" id="MF_01363">
    <property type="entry name" value="Ribosomal_bL21"/>
    <property type="match status" value="1"/>
</dbReference>
<dbReference type="InterPro" id="IPR028909">
    <property type="entry name" value="bL21-like"/>
</dbReference>
<evidence type="ECO:0000256" key="2">
    <source>
        <dbReference type="ARBA" id="ARBA00022730"/>
    </source>
</evidence>
<protein>
    <recommendedName>
        <fullName evidence="6">Large ribosomal subunit protein bL21</fullName>
    </recommendedName>
</protein>
<dbReference type="InterPro" id="IPR018258">
    <property type="entry name" value="Ribosomal_bL21_CS"/>
</dbReference>
<reference evidence="8 9" key="1">
    <citation type="journal article" date="2013" name="Genome Announc.">
        <title>Genome sequences for three denitrifying bacterial strains isolated from a uranium- and nitrate-contaminated subsurface environment.</title>
        <authorList>
            <person name="Venkatramanan R."/>
            <person name="Prakash O."/>
            <person name="Woyke T."/>
            <person name="Chain P."/>
            <person name="Goodwin L.A."/>
            <person name="Watson D."/>
            <person name="Brooks S."/>
            <person name="Kostka J.E."/>
            <person name="Green S.J."/>
        </authorList>
    </citation>
    <scope>NUCLEOTIDE SEQUENCE [LARGE SCALE GENOMIC DNA]</scope>
    <source>
        <strain evidence="8 9">1NES1</strain>
    </source>
</reference>
<keyword evidence="9" id="KW-1185">Reference proteome</keyword>
<dbReference type="OrthoDB" id="9813334at2"/>
<keyword evidence="3 6" id="KW-0694">RNA-binding</keyword>
<gene>
    <name evidence="6 8" type="primary">rplU</name>
    <name evidence="8" type="ORF">HYPDE_23563</name>
</gene>
<keyword evidence="5 6" id="KW-0687">Ribonucleoprotein</keyword>
<evidence type="ECO:0000256" key="3">
    <source>
        <dbReference type="ARBA" id="ARBA00022884"/>
    </source>
</evidence>
<dbReference type="GO" id="GO:0005737">
    <property type="term" value="C:cytoplasm"/>
    <property type="evidence" value="ECO:0007669"/>
    <property type="project" value="UniProtKB-ARBA"/>
</dbReference>
<dbReference type="GO" id="GO:0003735">
    <property type="term" value="F:structural constituent of ribosome"/>
    <property type="evidence" value="ECO:0007669"/>
    <property type="project" value="InterPro"/>
</dbReference>
<dbReference type="PANTHER" id="PTHR21349:SF0">
    <property type="entry name" value="LARGE RIBOSOMAL SUBUNIT PROTEIN BL21M"/>
    <property type="match status" value="1"/>
</dbReference>
<dbReference type="InterPro" id="IPR036164">
    <property type="entry name" value="bL21-like_sf"/>
</dbReference>
<dbReference type="SUPFAM" id="SSF141091">
    <property type="entry name" value="L21p-like"/>
    <property type="match status" value="1"/>
</dbReference>
<dbReference type="GO" id="GO:0006412">
    <property type="term" value="P:translation"/>
    <property type="evidence" value="ECO:0007669"/>
    <property type="project" value="UniProtKB-UniRule"/>
</dbReference>
<dbReference type="GO" id="GO:0005840">
    <property type="term" value="C:ribosome"/>
    <property type="evidence" value="ECO:0007669"/>
    <property type="project" value="UniProtKB-KW"/>
</dbReference>